<name>A0A163RPT5_9MYCO</name>
<dbReference type="Proteomes" id="UP000077342">
    <property type="component" value="Unassembled WGS sequence"/>
</dbReference>
<protein>
    <submittedName>
        <fullName evidence="2">Uncharacterized protein</fullName>
    </submittedName>
</protein>
<dbReference type="AlphaFoldDB" id="A0A163RPT5"/>
<proteinExistence type="predicted"/>
<feature type="region of interest" description="Disordered" evidence="1">
    <location>
        <begin position="29"/>
        <end position="68"/>
    </location>
</feature>
<accession>A0A163RPT5</accession>
<comment type="caution">
    <text evidence="2">The sequence shown here is derived from an EMBL/GenBank/DDBJ whole genome shotgun (WGS) entry which is preliminary data.</text>
</comment>
<evidence type="ECO:0000313" key="2">
    <source>
        <dbReference type="EMBL" id="KZS53465.1"/>
    </source>
</evidence>
<sequence>MLGSKIRAATHMRASKQQAPAIVVIPESYSKRPRDIGNSANDGPAGVPGSDPALLVAPPGMVHSPVSA</sequence>
<evidence type="ECO:0000256" key="1">
    <source>
        <dbReference type="SAM" id="MobiDB-lite"/>
    </source>
</evidence>
<reference evidence="3" key="1">
    <citation type="submission" date="2016-04" db="EMBL/GenBank/DDBJ databases">
        <authorList>
            <person name="Strapagiel D."/>
            <person name="Borowka P."/>
            <person name="Marciniak B."/>
            <person name="Bakula Z."/>
            <person name="Van Ingen J."/>
            <person name="Safianowska A."/>
            <person name="Dziadek J."/>
            <person name="Jagielski T."/>
        </authorList>
    </citation>
    <scope>NUCLEOTIDE SEQUENCE [LARGE SCALE GENOMIC DNA]</scope>
    <source>
        <strain evidence="3">1010001458</strain>
    </source>
</reference>
<keyword evidence="3" id="KW-1185">Reference proteome</keyword>
<organism evidence="2 3">
    <name type="scientific">Mycobacterium ostraviense</name>
    <dbReference type="NCBI Taxonomy" id="2738409"/>
    <lineage>
        <taxon>Bacteria</taxon>
        <taxon>Bacillati</taxon>
        <taxon>Actinomycetota</taxon>
        <taxon>Actinomycetes</taxon>
        <taxon>Mycobacteriales</taxon>
        <taxon>Mycobacteriaceae</taxon>
        <taxon>Mycobacterium</taxon>
    </lineage>
</organism>
<gene>
    <name evidence="2" type="ORF">A4G28_22490</name>
</gene>
<dbReference type="EMBL" id="LWCI01000187">
    <property type="protein sequence ID" value="KZS53465.1"/>
    <property type="molecule type" value="Genomic_DNA"/>
</dbReference>
<evidence type="ECO:0000313" key="3">
    <source>
        <dbReference type="Proteomes" id="UP000077342"/>
    </source>
</evidence>